<organism evidence="1">
    <name type="scientific">Fonticula alba</name>
    <name type="common">Slime mold</name>
    <dbReference type="NCBI Taxonomy" id="691883"/>
    <lineage>
        <taxon>Eukaryota</taxon>
        <taxon>Rotosphaerida</taxon>
        <taxon>Fonticulaceae</taxon>
        <taxon>Fonticula</taxon>
    </lineage>
</organism>
<proteinExistence type="predicted"/>
<protein>
    <submittedName>
        <fullName evidence="1">Uncharacterized protein</fullName>
    </submittedName>
</protein>
<sequence>MARVPHVVIRPVPGPGPPVVDLPLGIPPPGMLLAAGELACPAALLRQALDGRSLARCYVRAGQAQLLCLIALDTLPQDDAPSVYLSPADRDRLCPPGTDRLELEMVSDPPVVEYLRVTVDLPGPLGDPAAAGPAPRPAAVLSAGDLSPWPPGMPVPTGRVLPAHVLGHQLGLSFDALREQGSHRPLSVGVFGPGTRLFFALPPWLRVRGTQRMALLDTPSGPLFYMAEPLRSRLYPGVLFVADTTPLQHAEHEPYFVHAGRAFVVRTVALAEPPAQRTLFAHPDDLDSLFPPSRHPQLTFMPAPRPPALRMALLRLHASSGATLRPDIEATFLQHFTGVPLSLGQAISLPGLCGEVALLQDHEGNPLPAGAFTPEDVATGRAALLLQALVPRLPAVPAAVSLIDAGALLLLARVVISDRPRRGEALLSPGAMGLLRRKLAPPASSRLYFSRHREFFLLNSDDQAAEHEILLHSDSAAAIRWDDGEPLLFERTTRPRTLAELTLRMLGPESLGPVDVQAALAALSDLPLMLGETYAIPGPEGASLPARVERMRWPEDAQPAPLGRVAGAPATRVALLPSHAPGPPADVPLFYLHFDEPDVPLALAVDIQPMPSGASFPARAQHQRLAGRTFVHPNTYRYIRMMAPHVTGVDIFLQVGQWFSILSPDENPRSTLAEGRVRLLDGGFPGLPSGRPWARAHIAAHAPAATTIECSIALADPQDQLLGRLNHEVIERDCFWSPHCSVLNVGQVCRRRCPSGV</sequence>
<name>A0A058Z388_FONAL</name>
<gene>
    <name evidence="1" type="ORF">H696_05057</name>
</gene>
<dbReference type="RefSeq" id="XP_009497196.1">
    <property type="nucleotide sequence ID" value="XM_009498921.1"/>
</dbReference>
<dbReference type="EMBL" id="KB932208">
    <property type="protein sequence ID" value="KCV68764.1"/>
    <property type="molecule type" value="Genomic_DNA"/>
</dbReference>
<accession>A0A058Z388</accession>
<dbReference type="GeneID" id="20529782"/>
<evidence type="ECO:0000313" key="2">
    <source>
        <dbReference type="Proteomes" id="UP000030693"/>
    </source>
</evidence>
<keyword evidence="2" id="KW-1185">Reference proteome</keyword>
<reference evidence="1" key="1">
    <citation type="submission" date="2013-04" db="EMBL/GenBank/DDBJ databases">
        <title>The Genome Sequence of Fonticula alba ATCC 38817.</title>
        <authorList>
            <consortium name="The Broad Institute Genomics Platform"/>
            <person name="Russ C."/>
            <person name="Cuomo C."/>
            <person name="Burger G."/>
            <person name="Gray M.W."/>
            <person name="Holland P.W.H."/>
            <person name="King N."/>
            <person name="Lang F.B.F."/>
            <person name="Roger A.J."/>
            <person name="Ruiz-Trillo I."/>
            <person name="Brown M."/>
            <person name="Walker B."/>
            <person name="Young S."/>
            <person name="Zeng Q."/>
            <person name="Gargeya S."/>
            <person name="Fitzgerald M."/>
            <person name="Haas B."/>
            <person name="Abouelleil A."/>
            <person name="Allen A.W."/>
            <person name="Alvarado L."/>
            <person name="Arachchi H.M."/>
            <person name="Berlin A.M."/>
            <person name="Chapman S.B."/>
            <person name="Gainer-Dewar J."/>
            <person name="Goldberg J."/>
            <person name="Griggs A."/>
            <person name="Gujja S."/>
            <person name="Hansen M."/>
            <person name="Howarth C."/>
            <person name="Imamovic A."/>
            <person name="Ireland A."/>
            <person name="Larimer J."/>
            <person name="McCowan C."/>
            <person name="Murphy C."/>
            <person name="Pearson M."/>
            <person name="Poon T.W."/>
            <person name="Priest M."/>
            <person name="Roberts A."/>
            <person name="Saif S."/>
            <person name="Shea T."/>
            <person name="Sisk P."/>
            <person name="Sykes S."/>
            <person name="Wortman J."/>
            <person name="Nusbaum C."/>
            <person name="Birren B."/>
        </authorList>
    </citation>
    <scope>NUCLEOTIDE SEQUENCE [LARGE SCALE GENOMIC DNA]</scope>
    <source>
        <strain evidence="1">ATCC 38817</strain>
    </source>
</reference>
<dbReference type="Proteomes" id="UP000030693">
    <property type="component" value="Unassembled WGS sequence"/>
</dbReference>
<dbReference type="AlphaFoldDB" id="A0A058Z388"/>
<evidence type="ECO:0000313" key="1">
    <source>
        <dbReference type="EMBL" id="KCV68764.1"/>
    </source>
</evidence>